<dbReference type="InterPro" id="IPR027417">
    <property type="entry name" value="P-loop_NTPase"/>
</dbReference>
<feature type="coiled-coil region" evidence="4">
    <location>
        <begin position="831"/>
        <end position="907"/>
    </location>
</feature>
<feature type="domain" description="Rad50/SbcC-type AAA" evidence="5">
    <location>
        <begin position="25"/>
        <end position="231"/>
    </location>
</feature>
<evidence type="ECO:0000313" key="7">
    <source>
        <dbReference type="Proteomes" id="UP000000759"/>
    </source>
</evidence>
<protein>
    <recommendedName>
        <fullName evidence="2">Structural maintenance of chromosomes protein 5</fullName>
    </recommendedName>
</protein>
<dbReference type="PaxDb" id="2850-Phatr54192"/>
<dbReference type="SUPFAM" id="SSF52540">
    <property type="entry name" value="P-loop containing nucleoside triphosphate hydrolases"/>
    <property type="match status" value="1"/>
</dbReference>
<dbReference type="PANTHER" id="PTHR45916">
    <property type="entry name" value="STRUCTURAL MAINTENANCE OF CHROMOSOMES PROTEIN 5"/>
    <property type="match status" value="1"/>
</dbReference>
<evidence type="ECO:0000256" key="1">
    <source>
        <dbReference type="ARBA" id="ARBA00010171"/>
    </source>
</evidence>
<dbReference type="GeneID" id="7204040"/>
<keyword evidence="7" id="KW-1185">Reference proteome</keyword>
<dbReference type="OrthoDB" id="10254973at2759"/>
<name>B5Y5D5_PHATC</name>
<keyword evidence="3 4" id="KW-0175">Coiled coil</keyword>
<accession>B5Y5D5</accession>
<evidence type="ECO:0000256" key="3">
    <source>
        <dbReference type="ARBA" id="ARBA00023054"/>
    </source>
</evidence>
<evidence type="ECO:0000259" key="5">
    <source>
        <dbReference type="Pfam" id="PF13476"/>
    </source>
</evidence>
<dbReference type="EMBL" id="CP001142">
    <property type="protein sequence ID" value="ACI65917.1"/>
    <property type="molecule type" value="Genomic_DNA"/>
</dbReference>
<dbReference type="HOGENOM" id="CLU_004969_2_0_1"/>
<dbReference type="Pfam" id="PF13476">
    <property type="entry name" value="AAA_23"/>
    <property type="match status" value="1"/>
</dbReference>
<evidence type="ECO:0000256" key="2">
    <source>
        <dbReference type="ARBA" id="ARBA00018687"/>
    </source>
</evidence>
<dbReference type="GO" id="GO:0030915">
    <property type="term" value="C:Smc5-Smc6 complex"/>
    <property type="evidence" value="ECO:0007669"/>
    <property type="project" value="TreeGrafter"/>
</dbReference>
<dbReference type="GO" id="GO:0005634">
    <property type="term" value="C:nucleus"/>
    <property type="evidence" value="ECO:0007669"/>
    <property type="project" value="TreeGrafter"/>
</dbReference>
<dbReference type="KEGG" id="pti:PHATR_54192"/>
<dbReference type="STRING" id="556484.B5Y5D5"/>
<evidence type="ECO:0000313" key="6">
    <source>
        <dbReference type="EMBL" id="ACI65917.1"/>
    </source>
</evidence>
<proteinExistence type="inferred from homology"/>
<dbReference type="GO" id="GO:0016887">
    <property type="term" value="F:ATP hydrolysis activity"/>
    <property type="evidence" value="ECO:0007669"/>
    <property type="project" value="InterPro"/>
</dbReference>
<dbReference type="PANTHER" id="PTHR45916:SF1">
    <property type="entry name" value="STRUCTURAL MAINTENANCE OF CHROMOSOMES PROTEIN 5"/>
    <property type="match status" value="1"/>
</dbReference>
<dbReference type="FunCoup" id="B5Y5D5">
    <property type="interactions" value="499"/>
</dbReference>
<reference evidence="7" key="2">
    <citation type="submission" date="2008-08" db="EMBL/GenBank/DDBJ databases">
        <authorList>
            <consortium name="Diatom Consortium"/>
            <person name="Grigoriev I."/>
            <person name="Grimwood J."/>
            <person name="Kuo A."/>
            <person name="Otillar R.P."/>
            <person name="Salamov A."/>
            <person name="Detter J.C."/>
            <person name="Lindquist E."/>
            <person name="Shapiro H."/>
            <person name="Lucas S."/>
            <person name="Glavina del Rio T."/>
            <person name="Pitluck S."/>
            <person name="Rokhsar D."/>
            <person name="Bowler C."/>
        </authorList>
    </citation>
    <scope>GENOME REANNOTATION</scope>
    <source>
        <strain evidence="7">CCAP 1055/1</strain>
    </source>
</reference>
<dbReference type="GO" id="GO:0003697">
    <property type="term" value="F:single-stranded DNA binding"/>
    <property type="evidence" value="ECO:0007669"/>
    <property type="project" value="TreeGrafter"/>
</dbReference>
<dbReference type="GO" id="GO:0000724">
    <property type="term" value="P:double-strand break repair via homologous recombination"/>
    <property type="evidence" value="ECO:0007669"/>
    <property type="project" value="TreeGrafter"/>
</dbReference>
<evidence type="ECO:0000256" key="4">
    <source>
        <dbReference type="SAM" id="Coils"/>
    </source>
</evidence>
<dbReference type="RefSeq" id="XP_002186447.1">
    <property type="nucleotide sequence ID" value="XM_002186411.1"/>
</dbReference>
<reference evidence="6 7" key="1">
    <citation type="journal article" date="2008" name="Nature">
        <title>The Phaeodactylum genome reveals the evolutionary history of diatom genomes.</title>
        <authorList>
            <person name="Bowler C."/>
            <person name="Allen A.E."/>
            <person name="Badger J.H."/>
            <person name="Grimwood J."/>
            <person name="Jabbari K."/>
            <person name="Kuo A."/>
            <person name="Maheswari U."/>
            <person name="Martens C."/>
            <person name="Maumus F."/>
            <person name="Otillar R.P."/>
            <person name="Rayko E."/>
            <person name="Salamov A."/>
            <person name="Vandepoele K."/>
            <person name="Beszteri B."/>
            <person name="Gruber A."/>
            <person name="Heijde M."/>
            <person name="Katinka M."/>
            <person name="Mock T."/>
            <person name="Valentin K."/>
            <person name="Verret F."/>
            <person name="Berges J.A."/>
            <person name="Brownlee C."/>
            <person name="Cadoret J.P."/>
            <person name="Chiovitti A."/>
            <person name="Choi C.J."/>
            <person name="Coesel S."/>
            <person name="De Martino A."/>
            <person name="Detter J.C."/>
            <person name="Durkin C."/>
            <person name="Falciatore A."/>
            <person name="Fournet J."/>
            <person name="Haruta M."/>
            <person name="Huysman M.J."/>
            <person name="Jenkins B.D."/>
            <person name="Jiroutova K."/>
            <person name="Jorgensen R.E."/>
            <person name="Joubert Y."/>
            <person name="Kaplan A."/>
            <person name="Kroger N."/>
            <person name="Kroth P.G."/>
            <person name="La Roche J."/>
            <person name="Lindquist E."/>
            <person name="Lommer M."/>
            <person name="Martin-Jezequel V."/>
            <person name="Lopez P.J."/>
            <person name="Lucas S."/>
            <person name="Mangogna M."/>
            <person name="McGinnis K."/>
            <person name="Medlin L.K."/>
            <person name="Montsant A."/>
            <person name="Oudot-Le Secq M.P."/>
            <person name="Napoli C."/>
            <person name="Obornik M."/>
            <person name="Parker M.S."/>
            <person name="Petit J.L."/>
            <person name="Porcel B.M."/>
            <person name="Poulsen N."/>
            <person name="Robison M."/>
            <person name="Rychlewski L."/>
            <person name="Rynearson T.A."/>
            <person name="Schmutz J."/>
            <person name="Shapiro H."/>
            <person name="Siaut M."/>
            <person name="Stanley M."/>
            <person name="Sussman M.R."/>
            <person name="Taylor A.R."/>
            <person name="Vardi A."/>
            <person name="von Dassow P."/>
            <person name="Vyverman W."/>
            <person name="Willis A."/>
            <person name="Wyrwicz L.S."/>
            <person name="Rokhsar D.S."/>
            <person name="Weissenbach J."/>
            <person name="Armbrust E.V."/>
            <person name="Green B.R."/>
            <person name="Van de Peer Y."/>
            <person name="Grigoriev I.V."/>
        </authorList>
    </citation>
    <scope>NUCLEOTIDE SEQUENCE [LARGE SCALE GENOMIC DNA]</scope>
    <source>
        <strain evidence="6 7">CCAP 1055/1</strain>
    </source>
</reference>
<gene>
    <name evidence="6" type="primary">SMC5</name>
    <name evidence="6" type="ORF">PHATR_54192</name>
</gene>
<comment type="similarity">
    <text evidence="1">Belongs to the SMC family. SMC5 subfamily.</text>
</comment>
<dbReference type="Proteomes" id="UP000000759">
    <property type="component" value="Chromosome 3"/>
</dbReference>
<dbReference type="Gene3D" id="3.40.50.300">
    <property type="entry name" value="P-loop containing nucleotide triphosphate hydrolases"/>
    <property type="match status" value="2"/>
</dbReference>
<dbReference type="InterPro" id="IPR038729">
    <property type="entry name" value="Rad50/SbcC_AAA"/>
</dbReference>
<dbReference type="InParanoid" id="B5Y5D5"/>
<organism evidence="6 7">
    <name type="scientific">Phaeodactylum tricornutum (strain CCAP 1055/1)</name>
    <dbReference type="NCBI Taxonomy" id="556484"/>
    <lineage>
        <taxon>Eukaryota</taxon>
        <taxon>Sar</taxon>
        <taxon>Stramenopiles</taxon>
        <taxon>Ochrophyta</taxon>
        <taxon>Bacillariophyta</taxon>
        <taxon>Bacillariophyceae</taxon>
        <taxon>Bacillariophycidae</taxon>
        <taxon>Naviculales</taxon>
        <taxon>Phaeodactylaceae</taxon>
        <taxon>Phaeodactylum</taxon>
    </lineage>
</organism>
<sequence>MTSDSDSEEAYIRRVGTHKAGSITRIKLHNFLTYSDVEFRPGPRLNMVIGPNGTGKSSILNAICFGLGGEPKLLGRADDARAFIAHGKDHAEIEIELAPLPGKGTHVFRRTIDRHKGSEKGKGRGASQYFVNDEKVHPNVIREIVSEDYNIAIDNLCTFLPQDKVGSFSGFDSKQLLQETEKTLSTSQHLYRLHMDLIQAEAELQSGVVNVDTIKSKLKKLEHENKQLEQEKMRVEEREEALVQAEVLEKKRIWLQVDVLREEAVSLKEAKTEVKDRLKAAHAELAPLQEEQQRLAKAWKEADLQLKVLEMNKQKCNKEMEKQLKKYENHDDGIEEALAMLRELDTKHEEVQARYRSQEERVATLEEQLSSFATTEEEMTDQYNEAREAARVASRAYESAKRELARHLEKAHLLKEKGKEAQMKLAKMNDEGARRKERIFRQERNLGQIFEWLESNRDKFRRPVWGPVACEVATKDQNTAAALEQHVPNWVLKSFVVENKEDYDFLFSEIRERRKIPINIVNTDGQRLSDPQRPYSEEKMSILQKEYAIAGYLDHYFTAPDQIMLVLRKQAAVHKVLMGGEETNQKLTKLTDFISEPDISLGQTDKQPSVLFCSDNGKALKFSNVVSRYSKEISSRQDDISQARLLAPGVNPRVKKEAEDRIAEANAEMNELRPAIEDSQKEKNKTELAAQEVKAKLQSSKQSLESLKKFQQKLENARNKLDDARRDLESDDEKEKKALVQSLMNRVAHGVSALEVHAQQHEQMLLATMENAGLQISRNDFSVAERRAKYVCKNTSFKGLETRAVKIQTDFMNVKKEYAKLKTEAERVAPLEDENGNKTELFDQLQELEVTTLHDCEAALDEAVSKADEYADNPDALRQYERTKAEIEEVQTKLDDLTSSKDAKLQEIRNKSNPWQAALENYVSKVDKLFSEYMQEMECTGEIRLKRGKIDEDDENQIGNFKDWGIEILVSFREGTKAQILSAQVQSGGERSVSTIMYLMALQDMMVAPFRCVDEINQGLDDRNERLVFRRIVENSTRPPKGEPFEHVGQYFLITPKLLPNLVDMEEEGVTILFVFNGEGMHQSIFFYELSHLTLCPLV</sequence>
<feature type="coiled-coil region" evidence="4">
    <location>
        <begin position="655"/>
        <end position="734"/>
    </location>
</feature>
<dbReference type="AlphaFoldDB" id="B5Y5D5"/>
<feature type="coiled-coil region" evidence="4">
    <location>
        <begin position="211"/>
        <end position="431"/>
    </location>
</feature>
<dbReference type="eggNOG" id="KOG0979">
    <property type="taxonomic scope" value="Eukaryota"/>
</dbReference>